<dbReference type="GO" id="GO:0015074">
    <property type="term" value="P:DNA integration"/>
    <property type="evidence" value="ECO:0007669"/>
    <property type="project" value="UniProtKB-KW"/>
</dbReference>
<keyword evidence="4" id="KW-0233">DNA recombination</keyword>
<comment type="similarity">
    <text evidence="1">Belongs to the 'phage' integrase family.</text>
</comment>
<dbReference type="GO" id="GO:0003677">
    <property type="term" value="F:DNA binding"/>
    <property type="evidence" value="ECO:0007669"/>
    <property type="project" value="UniProtKB-KW"/>
</dbReference>
<sequence>MTLNPYAVKMIVLSSGERLPVLIALASGAPLFEPSVYVLSEIRATNRASNTIDQVLRSIMVLQLFLDSSRIDIEQRIRDGGVFRVSELDELVRHCRRPVADQLNCDSISPSHQSARRSAAESVRLFQRKLAPIEVAGHTAANRIRVIRDYLEWLVRYHMARHQPGATEAERLWNEWTSCKDALNARLPRHKGRNTIGQREGLKPELAEKLLNVTSPTSPENPWKGENTRIRNALLVRWFYELGLRRGEVLNVTIPDINFQSEELTVVRRADDPQDPRKDQPLVKTRDRKIPLSPSLCKLTHEYIAITRRATEGARRHPYLFIAMCTGAPLSLSAVNAIFAELRNTFIGEFDAVTPHVLRHTWNDRFSDIMDNAKVSEAEEERMRSFLMGWAPTSKTSVNYTRRHVRLKAQQVSLAMQAKQVDGMSSDD</sequence>
<accession>A0A3M4VTP3</accession>
<evidence type="ECO:0000259" key="5">
    <source>
        <dbReference type="PROSITE" id="PS51898"/>
    </source>
</evidence>
<dbReference type="InterPro" id="IPR011010">
    <property type="entry name" value="DNA_brk_join_enz"/>
</dbReference>
<dbReference type="SUPFAM" id="SSF56349">
    <property type="entry name" value="DNA breaking-rejoining enzymes"/>
    <property type="match status" value="1"/>
</dbReference>
<gene>
    <name evidence="6" type="ORF">ALP84_03922</name>
</gene>
<dbReference type="Gene3D" id="1.10.443.10">
    <property type="entry name" value="Intergrase catalytic core"/>
    <property type="match status" value="1"/>
</dbReference>
<evidence type="ECO:0000313" key="6">
    <source>
        <dbReference type="EMBL" id="RMR55175.1"/>
    </source>
</evidence>
<evidence type="ECO:0000256" key="3">
    <source>
        <dbReference type="ARBA" id="ARBA00023125"/>
    </source>
</evidence>
<keyword evidence="2" id="KW-0229">DNA integration</keyword>
<comment type="caution">
    <text evidence="6">The sequence shown here is derived from an EMBL/GenBank/DDBJ whole genome shotgun (WGS) entry which is preliminary data.</text>
</comment>
<dbReference type="RefSeq" id="WP_122321389.1">
    <property type="nucleotide sequence ID" value="NZ_RBRY01000108.1"/>
</dbReference>
<feature type="domain" description="Tyr recombinase" evidence="5">
    <location>
        <begin position="197"/>
        <end position="416"/>
    </location>
</feature>
<protein>
    <submittedName>
        <fullName evidence="6">Integrase protein</fullName>
    </submittedName>
</protein>
<proteinExistence type="inferred from homology"/>
<dbReference type="EMBL" id="RBRY01000108">
    <property type="protein sequence ID" value="RMR55175.1"/>
    <property type="molecule type" value="Genomic_DNA"/>
</dbReference>
<dbReference type="PANTHER" id="PTHR30349:SF41">
    <property type="entry name" value="INTEGRASE_RECOMBINASE PROTEIN MJ0367-RELATED"/>
    <property type="match status" value="1"/>
</dbReference>
<dbReference type="AlphaFoldDB" id="A0A3M4VTP3"/>
<dbReference type="Pfam" id="PF00589">
    <property type="entry name" value="Phage_integrase"/>
    <property type="match status" value="1"/>
</dbReference>
<dbReference type="GO" id="GO:0006310">
    <property type="term" value="P:DNA recombination"/>
    <property type="evidence" value="ECO:0007669"/>
    <property type="project" value="UniProtKB-KW"/>
</dbReference>
<dbReference type="InterPro" id="IPR050090">
    <property type="entry name" value="Tyrosine_recombinase_XerCD"/>
</dbReference>
<dbReference type="PANTHER" id="PTHR30349">
    <property type="entry name" value="PHAGE INTEGRASE-RELATED"/>
    <property type="match status" value="1"/>
</dbReference>
<evidence type="ECO:0000256" key="4">
    <source>
        <dbReference type="ARBA" id="ARBA00023172"/>
    </source>
</evidence>
<dbReference type="InterPro" id="IPR013762">
    <property type="entry name" value="Integrase-like_cat_sf"/>
</dbReference>
<dbReference type="InterPro" id="IPR002104">
    <property type="entry name" value="Integrase_catalytic"/>
</dbReference>
<evidence type="ECO:0000256" key="1">
    <source>
        <dbReference type="ARBA" id="ARBA00008857"/>
    </source>
</evidence>
<evidence type="ECO:0000313" key="7">
    <source>
        <dbReference type="Proteomes" id="UP000278332"/>
    </source>
</evidence>
<name>A0A3M4VTP3_PSECI</name>
<dbReference type="PROSITE" id="PS51898">
    <property type="entry name" value="TYR_RECOMBINASE"/>
    <property type="match status" value="1"/>
</dbReference>
<dbReference type="Proteomes" id="UP000278332">
    <property type="component" value="Unassembled WGS sequence"/>
</dbReference>
<keyword evidence="3" id="KW-0238">DNA-binding</keyword>
<reference evidence="6 7" key="1">
    <citation type="submission" date="2018-08" db="EMBL/GenBank/DDBJ databases">
        <title>Recombination of ecologically and evolutionarily significant loci maintains genetic cohesion in the Pseudomonas syringae species complex.</title>
        <authorList>
            <person name="Dillon M."/>
            <person name="Thakur S."/>
            <person name="Almeida R.N.D."/>
            <person name="Weir B.S."/>
            <person name="Guttman D.S."/>
        </authorList>
    </citation>
    <scope>NUCLEOTIDE SEQUENCE [LARGE SCALE GENOMIC DNA]</scope>
    <source>
        <strain evidence="6 7">ICMP 6917</strain>
    </source>
</reference>
<organism evidence="6 7">
    <name type="scientific">Pseudomonas cichorii</name>
    <dbReference type="NCBI Taxonomy" id="36746"/>
    <lineage>
        <taxon>Bacteria</taxon>
        <taxon>Pseudomonadati</taxon>
        <taxon>Pseudomonadota</taxon>
        <taxon>Gammaproteobacteria</taxon>
        <taxon>Pseudomonadales</taxon>
        <taxon>Pseudomonadaceae</taxon>
        <taxon>Pseudomonas</taxon>
    </lineage>
</organism>
<evidence type="ECO:0000256" key="2">
    <source>
        <dbReference type="ARBA" id="ARBA00022908"/>
    </source>
</evidence>